<organism evidence="1 2">
    <name type="scientific">Gluconobacter oxydans NBRC 3293</name>
    <dbReference type="NCBI Taxonomy" id="1315969"/>
    <lineage>
        <taxon>Bacteria</taxon>
        <taxon>Pseudomonadati</taxon>
        <taxon>Pseudomonadota</taxon>
        <taxon>Alphaproteobacteria</taxon>
        <taxon>Acetobacterales</taxon>
        <taxon>Acetobacteraceae</taxon>
        <taxon>Gluconobacter</taxon>
    </lineage>
</organism>
<reference evidence="1 2" key="1">
    <citation type="submission" date="2013-04" db="EMBL/GenBank/DDBJ databases">
        <title>Gluconobacter oxydans NBRC 3293 whole genome sequence.</title>
        <authorList>
            <person name="Matsutani M."/>
            <person name="Yakushi T."/>
            <person name="Matsushita K."/>
        </authorList>
    </citation>
    <scope>NUCLEOTIDE SEQUENCE [LARGE SCALE GENOMIC DNA]</scope>
    <source>
        <strain evidence="1 2">NBRC 3293</strain>
    </source>
</reference>
<dbReference type="Proteomes" id="UP000484858">
    <property type="component" value="Unassembled WGS sequence"/>
</dbReference>
<dbReference type="AlphaFoldDB" id="A0A829X4H2"/>
<evidence type="ECO:0000313" key="1">
    <source>
        <dbReference type="EMBL" id="GEM16529.1"/>
    </source>
</evidence>
<sequence length="132" mass="14513">MDETLRRHGRYQFRPVPSQAAVVGLMAAWSELRKILLADDSFVALVQANGEKEAADCFQPLKAALIWFRISLDDDLRAVEARRWLDAIGWQSILALAGKRDRAAKRLIAGKAMVGLAGDIVVLPGASREGRS</sequence>
<accession>A0A829X4H2</accession>
<dbReference type="RefSeq" id="WP_254060607.1">
    <property type="nucleotide sequence ID" value="NZ_BARJ01000005.1"/>
</dbReference>
<protein>
    <submittedName>
        <fullName evidence="1">Uncharacterized protein</fullName>
    </submittedName>
</protein>
<dbReference type="EMBL" id="BARJ01000005">
    <property type="protein sequence ID" value="GEM16529.1"/>
    <property type="molecule type" value="Genomic_DNA"/>
</dbReference>
<gene>
    <name evidence="1" type="ORF">NBRC3293_1026</name>
</gene>
<comment type="caution">
    <text evidence="1">The sequence shown here is derived from an EMBL/GenBank/DDBJ whole genome shotgun (WGS) entry which is preliminary data.</text>
</comment>
<evidence type="ECO:0000313" key="2">
    <source>
        <dbReference type="Proteomes" id="UP000484858"/>
    </source>
</evidence>
<proteinExistence type="predicted"/>
<name>A0A829X4H2_GLUOY</name>